<organism evidence="1 2">
    <name type="scientific">Panagrolaimus sp. ES5</name>
    <dbReference type="NCBI Taxonomy" id="591445"/>
    <lineage>
        <taxon>Eukaryota</taxon>
        <taxon>Metazoa</taxon>
        <taxon>Ecdysozoa</taxon>
        <taxon>Nematoda</taxon>
        <taxon>Chromadorea</taxon>
        <taxon>Rhabditida</taxon>
        <taxon>Tylenchina</taxon>
        <taxon>Panagrolaimomorpha</taxon>
        <taxon>Panagrolaimoidea</taxon>
        <taxon>Panagrolaimidae</taxon>
        <taxon>Panagrolaimus</taxon>
    </lineage>
</organism>
<accession>A0AC34G7H3</accession>
<evidence type="ECO:0000313" key="1">
    <source>
        <dbReference type="Proteomes" id="UP000887579"/>
    </source>
</evidence>
<sequence length="241" mass="27222">IKITYPIGWRGTEPIYFGALVGGVHLTDEEGHFNYVKAVRLTYNTREETVGNISYIWRKKVADFLSSKENPPSEILEFGLYHNESLPEGLQDVADALTPKFIMMSGILFAFTLGCSLVILRHENLLMGIDWVRSKPILGLAALVCPLLAVGSAFGLVLWTGEYYNAILTFGIGCFTTLPGVRLFCLYTFWGITFTYIYQITYFTAVIAYAGEMEDKGLHSLFGFWPCWKKCIRPELASKYF</sequence>
<name>A0AC34G7H3_9BILA</name>
<dbReference type="WBParaSite" id="ES5_v2.g25466.t1">
    <property type="protein sequence ID" value="ES5_v2.g25466.t1"/>
    <property type="gene ID" value="ES5_v2.g25466"/>
</dbReference>
<dbReference type="Proteomes" id="UP000887579">
    <property type="component" value="Unplaced"/>
</dbReference>
<proteinExistence type="predicted"/>
<protein>
    <submittedName>
        <fullName evidence="2">SSD domain-containing protein</fullName>
    </submittedName>
</protein>
<reference evidence="2" key="1">
    <citation type="submission" date="2022-11" db="UniProtKB">
        <authorList>
            <consortium name="WormBaseParasite"/>
        </authorList>
    </citation>
    <scope>IDENTIFICATION</scope>
</reference>
<evidence type="ECO:0000313" key="2">
    <source>
        <dbReference type="WBParaSite" id="ES5_v2.g25466.t1"/>
    </source>
</evidence>